<evidence type="ECO:0000313" key="2">
    <source>
        <dbReference type="Proteomes" id="UP000324233"/>
    </source>
</evidence>
<organism evidence="1 2">
    <name type="scientific">Aquisphaera giovannonii</name>
    <dbReference type="NCBI Taxonomy" id="406548"/>
    <lineage>
        <taxon>Bacteria</taxon>
        <taxon>Pseudomonadati</taxon>
        <taxon>Planctomycetota</taxon>
        <taxon>Planctomycetia</taxon>
        <taxon>Isosphaerales</taxon>
        <taxon>Isosphaeraceae</taxon>
        <taxon>Aquisphaera</taxon>
    </lineage>
</organism>
<protein>
    <submittedName>
        <fullName evidence="1">Uncharacterized protein</fullName>
    </submittedName>
</protein>
<gene>
    <name evidence="1" type="ORF">OJF2_66090</name>
</gene>
<name>A0A5B9WC06_9BACT</name>
<dbReference type="EMBL" id="CP042997">
    <property type="protein sequence ID" value="QEH38013.1"/>
    <property type="molecule type" value="Genomic_DNA"/>
</dbReference>
<dbReference type="AlphaFoldDB" id="A0A5B9WC06"/>
<dbReference type="KEGG" id="agv:OJF2_66090"/>
<reference evidence="1 2" key="1">
    <citation type="submission" date="2019-08" db="EMBL/GenBank/DDBJ databases">
        <title>Deep-cultivation of Planctomycetes and their phenomic and genomic characterization uncovers novel biology.</title>
        <authorList>
            <person name="Wiegand S."/>
            <person name="Jogler M."/>
            <person name="Boedeker C."/>
            <person name="Pinto D."/>
            <person name="Vollmers J."/>
            <person name="Rivas-Marin E."/>
            <person name="Kohn T."/>
            <person name="Peeters S.H."/>
            <person name="Heuer A."/>
            <person name="Rast P."/>
            <person name="Oberbeckmann S."/>
            <person name="Bunk B."/>
            <person name="Jeske O."/>
            <person name="Meyerdierks A."/>
            <person name="Storesund J.E."/>
            <person name="Kallscheuer N."/>
            <person name="Luecker S."/>
            <person name="Lage O.M."/>
            <person name="Pohl T."/>
            <person name="Merkel B.J."/>
            <person name="Hornburger P."/>
            <person name="Mueller R.-W."/>
            <person name="Bruemmer F."/>
            <person name="Labrenz M."/>
            <person name="Spormann A.M."/>
            <person name="Op den Camp H."/>
            <person name="Overmann J."/>
            <person name="Amann R."/>
            <person name="Jetten M.S.M."/>
            <person name="Mascher T."/>
            <person name="Medema M.H."/>
            <person name="Devos D.P."/>
            <person name="Kaster A.-K."/>
            <person name="Ovreas L."/>
            <person name="Rohde M."/>
            <person name="Galperin M.Y."/>
            <person name="Jogler C."/>
        </authorList>
    </citation>
    <scope>NUCLEOTIDE SEQUENCE [LARGE SCALE GENOMIC DNA]</scope>
    <source>
        <strain evidence="1 2">OJF2</strain>
    </source>
</reference>
<evidence type="ECO:0000313" key="1">
    <source>
        <dbReference type="EMBL" id="QEH38013.1"/>
    </source>
</evidence>
<accession>A0A5B9WC06</accession>
<dbReference type="RefSeq" id="WP_148597501.1">
    <property type="nucleotide sequence ID" value="NZ_CP042997.1"/>
</dbReference>
<dbReference type="Proteomes" id="UP000324233">
    <property type="component" value="Chromosome"/>
</dbReference>
<sequence length="93" mass="10202">MDVIAKPSEPQRKLNVFRGIQPFARDDDRGGAVRVNAIHEDEGAIRAMADRLQRAGYGVLRERSPRAGRVYYRLNATWADDGEPPADPLAGGG</sequence>
<keyword evidence="2" id="KW-1185">Reference proteome</keyword>
<proteinExistence type="predicted"/>